<comment type="caution">
    <text evidence="6">The sequence shown here is derived from an EMBL/GenBank/DDBJ whole genome shotgun (WGS) entry which is preliminary data.</text>
</comment>
<dbReference type="GO" id="GO:0050661">
    <property type="term" value="F:NADP binding"/>
    <property type="evidence" value="ECO:0007669"/>
    <property type="project" value="InterPro"/>
</dbReference>
<sequence length="542" mass="61274">MATRSATAVKVDTDVAIIGGGMSGIGLAVQLLRKYPGVTFKIFEKLDDIGGTWAINTYPGCGVDVPSHFYSYSFALNPDWSQKFVMQPELLTYFHSVANKWKLGQHTHLQHTVQKAAWDEETSTWLVDVYDQVQKREFQIRSLALVSAVGALSLPKKCDVPGQEEFQGKIFHSAQWDHSFDHADKKVLVLGNGCSATQFVPVISETAKQVIQVVRQPHWLLERPNPKYSDLFRAFMRYTPGAMRLLRAKIFAELEADWLMFDNKAGVGARNKLAKASKDYIRQAAPPQYVDALVPKFEVGCKRRVFDTGYLACLHRDNVELVHSDGVERLTRNSAVFRSGREEKIDAVVLATGFETTTLLSHLNIVGKDGISIHEHWQQYNEGLPQAYYGTCVAGFPNFFIMMGPNTVNGHLSVIFSSECQINFALNMLDPILRNRHRSLKHGPLAVEVTQDAEDEENRWLQDRARGLVWSSGCTNWYVEPKSGKNLMVYPEWQWHFWLRSFLLDYSKLVYTGEKGGRARVGSLWTVWVTGLFVVLAAIHVL</sequence>
<dbReference type="SUPFAM" id="SSF51905">
    <property type="entry name" value="FAD/NAD(P)-binding domain"/>
    <property type="match status" value="1"/>
</dbReference>
<comment type="similarity">
    <text evidence="1">Belongs to the FAD-binding monooxygenase family.</text>
</comment>
<name>A0AA39GDU9_SARSR</name>
<dbReference type="AlphaFoldDB" id="A0AA39GDU9"/>
<dbReference type="EMBL" id="JAPDFR010000007">
    <property type="protein sequence ID" value="KAK0384714.1"/>
    <property type="molecule type" value="Genomic_DNA"/>
</dbReference>
<keyword evidence="3" id="KW-0274">FAD</keyword>
<evidence type="ECO:0000313" key="6">
    <source>
        <dbReference type="EMBL" id="KAK0384714.1"/>
    </source>
</evidence>
<dbReference type="PANTHER" id="PTHR42877">
    <property type="entry name" value="L-ORNITHINE N(5)-MONOOXYGENASE-RELATED"/>
    <property type="match status" value="1"/>
</dbReference>
<reference evidence="6" key="1">
    <citation type="submission" date="2022-10" db="EMBL/GenBank/DDBJ databases">
        <title>Determination and structural analysis of whole genome sequence of Sarocladium strictum F4-1.</title>
        <authorList>
            <person name="Hu L."/>
            <person name="Jiang Y."/>
        </authorList>
    </citation>
    <scope>NUCLEOTIDE SEQUENCE</scope>
    <source>
        <strain evidence="6">F4-1</strain>
    </source>
</reference>
<evidence type="ECO:0000256" key="5">
    <source>
        <dbReference type="SAM" id="Phobius"/>
    </source>
</evidence>
<dbReference type="GO" id="GO:0050660">
    <property type="term" value="F:flavin adenine dinucleotide binding"/>
    <property type="evidence" value="ECO:0007669"/>
    <property type="project" value="InterPro"/>
</dbReference>
<dbReference type="Gene3D" id="3.50.50.60">
    <property type="entry name" value="FAD/NAD(P)-binding domain"/>
    <property type="match status" value="3"/>
</dbReference>
<dbReference type="Proteomes" id="UP001175261">
    <property type="component" value="Unassembled WGS sequence"/>
</dbReference>
<evidence type="ECO:0000256" key="4">
    <source>
        <dbReference type="ARBA" id="ARBA00023002"/>
    </source>
</evidence>
<keyword evidence="5" id="KW-1133">Transmembrane helix</keyword>
<keyword evidence="5" id="KW-0812">Transmembrane</keyword>
<evidence type="ECO:0000256" key="3">
    <source>
        <dbReference type="ARBA" id="ARBA00022827"/>
    </source>
</evidence>
<keyword evidence="7" id="KW-1185">Reference proteome</keyword>
<dbReference type="InterPro" id="IPR036188">
    <property type="entry name" value="FAD/NAD-bd_sf"/>
</dbReference>
<dbReference type="Pfam" id="PF00743">
    <property type="entry name" value="FMO-like"/>
    <property type="match status" value="1"/>
</dbReference>
<evidence type="ECO:0000313" key="7">
    <source>
        <dbReference type="Proteomes" id="UP001175261"/>
    </source>
</evidence>
<protein>
    <submittedName>
        <fullName evidence="6">Uncharacterized protein</fullName>
    </submittedName>
</protein>
<keyword evidence="5" id="KW-0472">Membrane</keyword>
<dbReference type="InterPro" id="IPR051209">
    <property type="entry name" value="FAD-bind_Monooxygenase_sf"/>
</dbReference>
<evidence type="ECO:0000256" key="1">
    <source>
        <dbReference type="ARBA" id="ARBA00010139"/>
    </source>
</evidence>
<keyword evidence="4" id="KW-0560">Oxidoreductase</keyword>
<gene>
    <name evidence="6" type="ORF">NLU13_7192</name>
</gene>
<proteinExistence type="inferred from homology"/>
<feature type="transmembrane region" description="Helical" evidence="5">
    <location>
        <begin position="522"/>
        <end position="541"/>
    </location>
</feature>
<dbReference type="GO" id="GO:0004499">
    <property type="term" value="F:N,N-dimethylaniline monooxygenase activity"/>
    <property type="evidence" value="ECO:0007669"/>
    <property type="project" value="InterPro"/>
</dbReference>
<organism evidence="6 7">
    <name type="scientific">Sarocladium strictum</name>
    <name type="common">Black bundle disease fungus</name>
    <name type="synonym">Acremonium strictum</name>
    <dbReference type="NCBI Taxonomy" id="5046"/>
    <lineage>
        <taxon>Eukaryota</taxon>
        <taxon>Fungi</taxon>
        <taxon>Dikarya</taxon>
        <taxon>Ascomycota</taxon>
        <taxon>Pezizomycotina</taxon>
        <taxon>Sordariomycetes</taxon>
        <taxon>Hypocreomycetidae</taxon>
        <taxon>Hypocreales</taxon>
        <taxon>Sarocladiaceae</taxon>
        <taxon>Sarocladium</taxon>
    </lineage>
</organism>
<dbReference type="InterPro" id="IPR020946">
    <property type="entry name" value="Flavin_mOase-like"/>
</dbReference>
<dbReference type="PANTHER" id="PTHR42877:SF5">
    <property type="entry name" value="L-ORNITHINE N(5)-MONOOXYGENASE-RELATED"/>
    <property type="match status" value="1"/>
</dbReference>
<accession>A0AA39GDU9</accession>
<evidence type="ECO:0000256" key="2">
    <source>
        <dbReference type="ARBA" id="ARBA00022630"/>
    </source>
</evidence>
<keyword evidence="2" id="KW-0285">Flavoprotein</keyword>